<dbReference type="EMBL" id="SNZF01000008">
    <property type="protein sequence ID" value="TDR35665.1"/>
    <property type="molecule type" value="Genomic_DNA"/>
</dbReference>
<comment type="caution">
    <text evidence="2">The sequence shown here is derived from an EMBL/GenBank/DDBJ whole genome shotgun (WGS) entry which is preliminary data.</text>
</comment>
<evidence type="ECO:0000313" key="3">
    <source>
        <dbReference type="EMBL" id="TDR35665.1"/>
    </source>
</evidence>
<dbReference type="Proteomes" id="UP000294958">
    <property type="component" value="Unassembled WGS sequence"/>
</dbReference>
<evidence type="ECO:0000313" key="4">
    <source>
        <dbReference type="Proteomes" id="UP000019849"/>
    </source>
</evidence>
<reference evidence="2 4" key="1">
    <citation type="submission" date="2014-02" db="EMBL/GenBank/DDBJ databases">
        <title>Aquamicrobium defluvii Genome sequencing.</title>
        <authorList>
            <person name="Wang X."/>
        </authorList>
    </citation>
    <scope>NUCLEOTIDE SEQUENCE [LARGE SCALE GENOMIC DNA]</scope>
    <source>
        <strain evidence="2 4">W13Z1</strain>
    </source>
</reference>
<dbReference type="OrthoDB" id="7678100at2"/>
<gene>
    <name evidence="2" type="ORF">BG36_10665</name>
    <name evidence="3" type="ORF">DES43_10889</name>
</gene>
<dbReference type="HOGENOM" id="CLU_140350_0_0_5"/>
<dbReference type="eggNOG" id="COG5490">
    <property type="taxonomic scope" value="Bacteria"/>
</dbReference>
<dbReference type="PATRIC" id="fig|69279.3.peg.3228"/>
<protein>
    <submittedName>
        <fullName evidence="2 3">Phasin</fullName>
    </submittedName>
</protein>
<dbReference type="Pfam" id="PF09361">
    <property type="entry name" value="Phasin_2"/>
    <property type="match status" value="1"/>
</dbReference>
<accession>A0A011UDT0</accession>
<dbReference type="InterPro" id="IPR018968">
    <property type="entry name" value="Phasin"/>
</dbReference>
<proteinExistence type="predicted"/>
<evidence type="ECO:0000313" key="5">
    <source>
        <dbReference type="Proteomes" id="UP000294958"/>
    </source>
</evidence>
<dbReference type="STRING" id="69279.BG36_10665"/>
<reference evidence="3 5" key="2">
    <citation type="submission" date="2019-03" db="EMBL/GenBank/DDBJ databases">
        <title>Genomic Encyclopedia of Type Strains, Phase IV (KMG-IV): sequencing the most valuable type-strain genomes for metagenomic binning, comparative biology and taxonomic classification.</title>
        <authorList>
            <person name="Goeker M."/>
        </authorList>
    </citation>
    <scope>NUCLEOTIDE SEQUENCE [LARGE SCALE GENOMIC DNA]</scope>
    <source>
        <strain evidence="3 5">DSM 11603</strain>
    </source>
</reference>
<dbReference type="AlphaFoldDB" id="A0A011UDT0"/>
<evidence type="ECO:0000313" key="2">
    <source>
        <dbReference type="EMBL" id="EXL04103.1"/>
    </source>
</evidence>
<dbReference type="RefSeq" id="WP_035028763.1">
    <property type="nucleotide sequence ID" value="NZ_KK073894.1"/>
</dbReference>
<dbReference type="Proteomes" id="UP000019849">
    <property type="component" value="Unassembled WGS sequence"/>
</dbReference>
<dbReference type="EMBL" id="JENY01000022">
    <property type="protein sequence ID" value="EXL04103.1"/>
    <property type="molecule type" value="Genomic_DNA"/>
</dbReference>
<sequence length="110" mass="12100">MSETTYEEFSKYGKEFADSGLKSLASLSKGAQAIAVEASEYTKKSLEAGSTAFEKLLSAKSFEDALGIQTDYVKQSYESFVAEATRFGDLYSEFAREAYKPFEGIVAKAR</sequence>
<evidence type="ECO:0000259" key="1">
    <source>
        <dbReference type="Pfam" id="PF09361"/>
    </source>
</evidence>
<feature type="domain" description="Phasin" evidence="1">
    <location>
        <begin position="7"/>
        <end position="103"/>
    </location>
</feature>
<keyword evidence="5" id="KW-1185">Reference proteome</keyword>
<organism evidence="2 4">
    <name type="scientific">Aquamicrobium defluvii</name>
    <dbReference type="NCBI Taxonomy" id="69279"/>
    <lineage>
        <taxon>Bacteria</taxon>
        <taxon>Pseudomonadati</taxon>
        <taxon>Pseudomonadota</taxon>
        <taxon>Alphaproteobacteria</taxon>
        <taxon>Hyphomicrobiales</taxon>
        <taxon>Phyllobacteriaceae</taxon>
        <taxon>Aquamicrobium</taxon>
    </lineage>
</organism>
<name>A0A011UDT0_9HYPH</name>